<evidence type="ECO:0000256" key="1">
    <source>
        <dbReference type="ARBA" id="ARBA00001957"/>
    </source>
</evidence>
<evidence type="ECO:0000256" key="8">
    <source>
        <dbReference type="ARBA" id="ARBA00051474"/>
    </source>
</evidence>
<keyword evidence="3" id="KW-0597">Phosphoprotein</keyword>
<evidence type="ECO:0000256" key="9">
    <source>
        <dbReference type="ARBA" id="ARBA00064887"/>
    </source>
</evidence>
<dbReference type="InterPro" id="IPR020806">
    <property type="entry name" value="PKS_PP-bd"/>
</dbReference>
<evidence type="ECO:0000256" key="2">
    <source>
        <dbReference type="ARBA" id="ARBA00022450"/>
    </source>
</evidence>
<dbReference type="InterPro" id="IPR016035">
    <property type="entry name" value="Acyl_Trfase/lysoPLipase"/>
</dbReference>
<dbReference type="STRING" id="284040.UK15_38940"/>
<dbReference type="InterPro" id="IPR001227">
    <property type="entry name" value="Ac_transferase_dom_sf"/>
</dbReference>
<dbReference type="GO" id="GO:0006633">
    <property type="term" value="P:fatty acid biosynthetic process"/>
    <property type="evidence" value="ECO:0007669"/>
    <property type="project" value="TreeGrafter"/>
</dbReference>
<dbReference type="Pfam" id="PF00550">
    <property type="entry name" value="PP-binding"/>
    <property type="match status" value="1"/>
</dbReference>
<evidence type="ECO:0000256" key="5">
    <source>
        <dbReference type="ARBA" id="ARBA00023194"/>
    </source>
</evidence>
<dbReference type="SUPFAM" id="SSF52151">
    <property type="entry name" value="FabD/lysophospholipase-like"/>
    <property type="match status" value="1"/>
</dbReference>
<evidence type="ECO:0000256" key="4">
    <source>
        <dbReference type="ARBA" id="ARBA00022679"/>
    </source>
</evidence>
<comment type="caution">
    <text evidence="11">The sequence shown here is derived from an EMBL/GenBank/DDBJ whole genome shotgun (WGS) entry which is preliminary data.</text>
</comment>
<dbReference type="AlphaFoldDB" id="A0A0M2GBT8"/>
<reference evidence="12" key="1">
    <citation type="submission" date="2015-02" db="EMBL/GenBank/DDBJ databases">
        <authorList>
            <person name="Ju K.-S."/>
            <person name="Doroghazi J.R."/>
            <person name="Metcalf W."/>
        </authorList>
    </citation>
    <scope>NUCLEOTIDE SEQUENCE [LARGE SCALE GENOMIC DNA]</scope>
    <source>
        <strain evidence="12">NRRL B-16380</strain>
    </source>
</reference>
<dbReference type="Pfam" id="PF18369">
    <property type="entry name" value="PKS_DE"/>
    <property type="match status" value="1"/>
</dbReference>
<dbReference type="Gene3D" id="3.40.50.720">
    <property type="entry name" value="NAD(P)-binding Rossmann-like Domain"/>
    <property type="match status" value="1"/>
</dbReference>
<dbReference type="Pfam" id="PF00109">
    <property type="entry name" value="ketoacyl-synt"/>
    <property type="match status" value="1"/>
</dbReference>
<dbReference type="Gene3D" id="6.10.140.1830">
    <property type="match status" value="1"/>
</dbReference>
<dbReference type="InterPro" id="IPR014030">
    <property type="entry name" value="Ketoacyl_synth_N"/>
</dbReference>
<name>A0A0M2GBT8_9ACTN</name>
<dbReference type="CDD" id="cd08952">
    <property type="entry name" value="KR_1_SDR_x"/>
    <property type="match status" value="1"/>
</dbReference>
<dbReference type="Gene3D" id="1.10.1200.10">
    <property type="entry name" value="ACP-like"/>
    <property type="match status" value="1"/>
</dbReference>
<dbReference type="PANTHER" id="PTHR43775">
    <property type="entry name" value="FATTY ACID SYNTHASE"/>
    <property type="match status" value="1"/>
</dbReference>
<comment type="catalytic activity">
    <reaction evidence="8">
        <text>5 (S)-methylmalonyl-CoA + malonyl-CoA + 5 NADPH + 11 H(+) = 10-deoxymethynolide + 6 CO2 + 5 NADP(+) + 6 CoA + 2 H2O</text>
        <dbReference type="Rhea" id="RHEA:43056"/>
        <dbReference type="ChEBI" id="CHEBI:15377"/>
        <dbReference type="ChEBI" id="CHEBI:15378"/>
        <dbReference type="ChEBI" id="CHEBI:16526"/>
        <dbReference type="ChEBI" id="CHEBI:29461"/>
        <dbReference type="ChEBI" id="CHEBI:57287"/>
        <dbReference type="ChEBI" id="CHEBI:57327"/>
        <dbReference type="ChEBI" id="CHEBI:57384"/>
        <dbReference type="ChEBI" id="CHEBI:57783"/>
        <dbReference type="ChEBI" id="CHEBI:58349"/>
        <dbReference type="EC" id="2.3.1.239"/>
    </reaction>
</comment>
<dbReference type="Gene3D" id="3.40.47.10">
    <property type="match status" value="1"/>
</dbReference>
<keyword evidence="5" id="KW-0045">Antibiotic biosynthesis</keyword>
<comment type="subunit">
    <text evidence="9">Homodimer. Pikromycin PKS consists of a combination of multimodular (PikAI and PikAII) and monomodular (PikAIII and PikAIV) polypeptides each coding for a functional synthase subunit which participates in 1 (monomodular) or 2 (multimodular) of the six FAS-like elongation steps required for formation of the polyketide. Module 1, 2, 3, 4, 5, and 6 participating in biosynthesis steps 1, 2, 3, 4, 5, and 6, respectively.</text>
</comment>
<dbReference type="PATRIC" id="fig|284040.3.peg.1322"/>
<dbReference type="SMART" id="SM00823">
    <property type="entry name" value="PKS_PP"/>
    <property type="match status" value="1"/>
</dbReference>
<keyword evidence="4" id="KW-0808">Transferase</keyword>
<dbReference type="InterPro" id="IPR016039">
    <property type="entry name" value="Thiolase-like"/>
</dbReference>
<dbReference type="PANTHER" id="PTHR43775:SF51">
    <property type="entry name" value="INACTIVE PHENOLPHTHIOCEROL SYNTHESIS POLYKETIDE SYNTHASE TYPE I PKS1-RELATED"/>
    <property type="match status" value="1"/>
</dbReference>
<sequence length="822" mass="86585">APRIPLVSNVTGGMATAEELCDPGYWVRHVRAAVRFADGVGALAEQGVRTFVELGPDGVLSAMGQDSADALFVPALRTDRPEAQTVTTAVTQAHVRGATVDWSAFFAGWGTRPVELPTYAFQRERYWTVSEPAGAGDRADPVDQAFWDAVERADVARVAETLQVGAAERDSLSAVLPVLSAWRKRHRTESVVDSWRYRITWKPLAEAAPTVPAGTWLAVVPEALRSDEWVDATLSAMDGRGARTVVLTVGSAEGDRAALARRLTELVAEEGSVAGVLSFLALDETARPQHPGVTAGLWSTLELVRALGDADATAPLWCLTRGAVSVGRSDRLASPAQAQAWGLGRVVGLEHPDRWGGLVDVPETADEPALRRLLAVLAGSGDEDQIAVRASGVFVRRLAHAPRRTADGAPWRPRGTVLVTGGTGALGAEVARWLARNGAEHLILTSRRGIEAPGAGELRRELAGFGAEVTVAACDVADREALADLLAALPPERPLRAVVHAAGVGQYAPLAGMDADEFARVVTGKVAGARHLHELLLDTPLDAFVLFSSVSGIWGSGGQGAYAAANAYLDALAQQRRDSGRPATALAWGPWAEVGLAAADATGEAQLRRGGLLPLAPESAIAALQQAMDADDTALTIADVMWEQFLPGFAVARPRPLIGDLPAVRKVLDAERPHDTGLADSALARRLRGLSEADRGRALLELVRSETAAVLGHASPDDVAAERPFKELGFDSLTAVEFRNRLNSATGLTLPSTLVYDFPTAAVLAERLGRELRGAGAQSTADEPVVAAGAADEPIAIVGMACRYPGGVMSPEDLWRLVAEGG</sequence>
<dbReference type="InterPro" id="IPR057326">
    <property type="entry name" value="KR_dom"/>
</dbReference>
<evidence type="ECO:0000256" key="7">
    <source>
        <dbReference type="ARBA" id="ARBA00050146"/>
    </source>
</evidence>
<dbReference type="InterPro" id="IPR036291">
    <property type="entry name" value="NAD(P)-bd_dom_sf"/>
</dbReference>
<dbReference type="GO" id="GO:0017000">
    <property type="term" value="P:antibiotic biosynthetic process"/>
    <property type="evidence" value="ECO:0007669"/>
    <property type="project" value="UniProtKB-KW"/>
</dbReference>
<dbReference type="InterPro" id="IPR009081">
    <property type="entry name" value="PP-bd_ACP"/>
</dbReference>
<dbReference type="Proteomes" id="UP000034786">
    <property type="component" value="Unassembled WGS sequence"/>
</dbReference>
<dbReference type="InterPro" id="IPR050091">
    <property type="entry name" value="PKS_NRPS_Biosynth_Enz"/>
</dbReference>
<evidence type="ECO:0000313" key="12">
    <source>
        <dbReference type="Proteomes" id="UP000034786"/>
    </source>
</evidence>
<dbReference type="Gene3D" id="3.30.70.3290">
    <property type="match status" value="1"/>
</dbReference>
<keyword evidence="12" id="KW-1185">Reference proteome</keyword>
<feature type="non-terminal residue" evidence="11">
    <location>
        <position position="1"/>
    </location>
</feature>
<dbReference type="SUPFAM" id="SSF47336">
    <property type="entry name" value="ACP-like"/>
    <property type="match status" value="1"/>
</dbReference>
<dbReference type="EMBL" id="JYJH01000105">
    <property type="protein sequence ID" value="KJK33562.1"/>
    <property type="molecule type" value="Genomic_DNA"/>
</dbReference>
<evidence type="ECO:0000256" key="6">
    <source>
        <dbReference type="ARBA" id="ARBA00023268"/>
    </source>
</evidence>
<dbReference type="FunFam" id="3.40.50.720:FF:000550">
    <property type="entry name" value="AmphB polyketide synthase"/>
    <property type="match status" value="1"/>
</dbReference>
<dbReference type="SMART" id="SM01294">
    <property type="entry name" value="PKS_PP_betabranch"/>
    <property type="match status" value="1"/>
</dbReference>
<dbReference type="Pfam" id="PF08659">
    <property type="entry name" value="KR"/>
    <property type="match status" value="1"/>
</dbReference>
<dbReference type="InterPro" id="IPR036736">
    <property type="entry name" value="ACP-like_sf"/>
</dbReference>
<comment type="cofactor">
    <cofactor evidence="1">
        <name>pantetheine 4'-phosphate</name>
        <dbReference type="ChEBI" id="CHEBI:47942"/>
    </cofactor>
</comment>
<dbReference type="InterPro" id="IPR041618">
    <property type="entry name" value="PKS_DE"/>
</dbReference>
<comment type="catalytic activity">
    <reaction evidence="7">
        <text>6 (S)-methylmalonyl-CoA + malonyl-CoA + 5 NADPH + 12 H(+) = narbonolide + 7 CO2 + 5 NADP(+) + 7 CoA + 2 H2O</text>
        <dbReference type="Rhea" id="RHEA:42844"/>
        <dbReference type="ChEBI" id="CHEBI:15377"/>
        <dbReference type="ChEBI" id="CHEBI:15378"/>
        <dbReference type="ChEBI" id="CHEBI:16526"/>
        <dbReference type="ChEBI" id="CHEBI:29650"/>
        <dbReference type="ChEBI" id="CHEBI:57287"/>
        <dbReference type="ChEBI" id="CHEBI:57327"/>
        <dbReference type="ChEBI" id="CHEBI:57384"/>
        <dbReference type="ChEBI" id="CHEBI:57783"/>
        <dbReference type="ChEBI" id="CHEBI:58349"/>
        <dbReference type="EC" id="2.3.1.240"/>
    </reaction>
</comment>
<evidence type="ECO:0000259" key="10">
    <source>
        <dbReference type="PROSITE" id="PS50075"/>
    </source>
</evidence>
<keyword evidence="6" id="KW-0511">Multifunctional enzyme</keyword>
<accession>A0A0M2GBT8</accession>
<dbReference type="InterPro" id="IPR013968">
    <property type="entry name" value="PKS_KR"/>
</dbReference>
<evidence type="ECO:0000256" key="3">
    <source>
        <dbReference type="ARBA" id="ARBA00022553"/>
    </source>
</evidence>
<protein>
    <recommendedName>
        <fullName evidence="10">Carrier domain-containing protein</fullName>
    </recommendedName>
</protein>
<gene>
    <name evidence="11" type="ORF">UK15_38940</name>
</gene>
<dbReference type="PROSITE" id="PS50075">
    <property type="entry name" value="CARRIER"/>
    <property type="match status" value="1"/>
</dbReference>
<dbReference type="GO" id="GO:0004312">
    <property type="term" value="F:fatty acid synthase activity"/>
    <property type="evidence" value="ECO:0007669"/>
    <property type="project" value="TreeGrafter"/>
</dbReference>
<evidence type="ECO:0000313" key="11">
    <source>
        <dbReference type="EMBL" id="KJK33562.1"/>
    </source>
</evidence>
<organism evidence="11 12">
    <name type="scientific">Streptomyces variegatus</name>
    <dbReference type="NCBI Taxonomy" id="284040"/>
    <lineage>
        <taxon>Bacteria</taxon>
        <taxon>Bacillati</taxon>
        <taxon>Actinomycetota</taxon>
        <taxon>Actinomycetes</taxon>
        <taxon>Kitasatosporales</taxon>
        <taxon>Streptomycetaceae</taxon>
        <taxon>Streptomyces</taxon>
    </lineage>
</organism>
<feature type="non-terminal residue" evidence="11">
    <location>
        <position position="822"/>
    </location>
</feature>
<proteinExistence type="predicted"/>
<dbReference type="GO" id="GO:0031177">
    <property type="term" value="F:phosphopantetheine binding"/>
    <property type="evidence" value="ECO:0007669"/>
    <property type="project" value="InterPro"/>
</dbReference>
<dbReference type="SUPFAM" id="SSF51735">
    <property type="entry name" value="NAD(P)-binding Rossmann-fold domains"/>
    <property type="match status" value="2"/>
</dbReference>
<dbReference type="GO" id="GO:0044550">
    <property type="term" value="P:secondary metabolite biosynthetic process"/>
    <property type="evidence" value="ECO:0007669"/>
    <property type="project" value="UniProtKB-ARBA"/>
</dbReference>
<keyword evidence="2" id="KW-0596">Phosphopantetheine</keyword>
<dbReference type="FunFam" id="1.10.1200.10:FF:000007">
    <property type="entry name" value="Probable polyketide synthase pks17"/>
    <property type="match status" value="1"/>
</dbReference>
<dbReference type="Gene3D" id="3.40.366.10">
    <property type="entry name" value="Malonyl-Coenzyme A Acyl Carrier Protein, domain 2"/>
    <property type="match status" value="1"/>
</dbReference>
<dbReference type="SMART" id="SM00822">
    <property type="entry name" value="PKS_KR"/>
    <property type="match status" value="1"/>
</dbReference>
<feature type="domain" description="Carrier" evidence="10">
    <location>
        <begin position="697"/>
        <end position="772"/>
    </location>
</feature>